<accession>A0AA36GBS3</accession>
<dbReference type="NCBIfam" id="TIGR01445">
    <property type="entry name" value="intein_Nterm"/>
    <property type="match status" value="1"/>
</dbReference>
<dbReference type="PRINTS" id="PR00632">
    <property type="entry name" value="SONICHHOG"/>
</dbReference>
<evidence type="ECO:0000256" key="2">
    <source>
        <dbReference type="ARBA" id="ARBA00022473"/>
    </source>
</evidence>
<dbReference type="InterPro" id="IPR001657">
    <property type="entry name" value="Hedgehog"/>
</dbReference>
<protein>
    <submittedName>
        <fullName evidence="7">Uncharacterized protein</fullName>
    </submittedName>
</protein>
<keyword evidence="4" id="KW-0732">Signal</keyword>
<dbReference type="SUPFAM" id="SSF51294">
    <property type="entry name" value="Hedgehog/intein (Hint) domain"/>
    <property type="match status" value="1"/>
</dbReference>
<feature type="domain" description="Hint" evidence="5">
    <location>
        <begin position="106"/>
        <end position="150"/>
    </location>
</feature>
<sequence length="202" mass="23438">MKCFSRDMIVQTPAGYRRMDELEIGDHVLSIDENMIQYSPVVMFLHKKEDVEAEFYKVQLKNGEFIELTEDHLIYKTDCERRGKLELVYAKDLKAGMCLDFSKDHKMSLQRDEIVTIEKVRNTGIYAPLTATGDIFVNNILASCHTNYAVKSLQQTFFAVYRMVKGRYDSLFEKPLIQESDMPYGAEYLSSVLDLFVPKNLF</sequence>
<dbReference type="InterPro" id="IPR003586">
    <property type="entry name" value="Hint_dom_C"/>
</dbReference>
<dbReference type="EMBL" id="CATQJA010002664">
    <property type="protein sequence ID" value="CAJ0582797.1"/>
    <property type="molecule type" value="Genomic_DNA"/>
</dbReference>
<evidence type="ECO:0000313" key="7">
    <source>
        <dbReference type="EMBL" id="CAJ0582797.1"/>
    </source>
</evidence>
<dbReference type="PROSITE" id="PS50817">
    <property type="entry name" value="INTEIN_N_TER"/>
    <property type="match status" value="1"/>
</dbReference>
<keyword evidence="2" id="KW-0217">Developmental protein</keyword>
<dbReference type="SMART" id="SM00305">
    <property type="entry name" value="HintC"/>
    <property type="match status" value="1"/>
</dbReference>
<dbReference type="InterPro" id="IPR001767">
    <property type="entry name" value="Hedgehog_Hint"/>
</dbReference>
<dbReference type="PANTHER" id="PTHR46706">
    <property type="entry name" value="PROTEIN QUA-1-RELATED"/>
    <property type="match status" value="1"/>
</dbReference>
<gene>
    <name evidence="7" type="ORF">MSPICULIGERA_LOCUS20927</name>
</gene>
<reference evidence="7" key="1">
    <citation type="submission" date="2023-06" db="EMBL/GenBank/DDBJ databases">
        <authorList>
            <person name="Delattre M."/>
        </authorList>
    </citation>
    <scope>NUCLEOTIDE SEQUENCE</scope>
    <source>
        <strain evidence="7">AF72</strain>
    </source>
</reference>
<evidence type="ECO:0000313" key="8">
    <source>
        <dbReference type="Proteomes" id="UP001177023"/>
    </source>
</evidence>
<dbReference type="GO" id="GO:0016539">
    <property type="term" value="P:intein-mediated protein splicing"/>
    <property type="evidence" value="ECO:0007669"/>
    <property type="project" value="InterPro"/>
</dbReference>
<feature type="domain" description="Hint" evidence="6">
    <location>
        <begin position="1"/>
        <end position="103"/>
    </location>
</feature>
<dbReference type="AlphaFoldDB" id="A0AA36GBS3"/>
<dbReference type="Pfam" id="PF01079">
    <property type="entry name" value="Hint"/>
    <property type="match status" value="1"/>
</dbReference>
<dbReference type="InterPro" id="IPR052140">
    <property type="entry name" value="Dev_Signal_Hedgehog-like"/>
</dbReference>
<keyword evidence="8" id="KW-1185">Reference proteome</keyword>
<organism evidence="7 8">
    <name type="scientific">Mesorhabditis spiculigera</name>
    <dbReference type="NCBI Taxonomy" id="96644"/>
    <lineage>
        <taxon>Eukaryota</taxon>
        <taxon>Metazoa</taxon>
        <taxon>Ecdysozoa</taxon>
        <taxon>Nematoda</taxon>
        <taxon>Chromadorea</taxon>
        <taxon>Rhabditida</taxon>
        <taxon>Rhabditina</taxon>
        <taxon>Rhabditomorpha</taxon>
        <taxon>Rhabditoidea</taxon>
        <taxon>Rhabditidae</taxon>
        <taxon>Mesorhabditinae</taxon>
        <taxon>Mesorhabditis</taxon>
    </lineage>
</organism>
<feature type="non-terminal residue" evidence="7">
    <location>
        <position position="202"/>
    </location>
</feature>
<evidence type="ECO:0000256" key="1">
    <source>
        <dbReference type="ARBA" id="ARBA00004239"/>
    </source>
</evidence>
<dbReference type="PANTHER" id="PTHR46706:SF12">
    <property type="entry name" value="PROTEIN QUA-1-RELATED"/>
    <property type="match status" value="1"/>
</dbReference>
<dbReference type="Proteomes" id="UP001177023">
    <property type="component" value="Unassembled WGS sequence"/>
</dbReference>
<dbReference type="InterPro" id="IPR003587">
    <property type="entry name" value="Hint_dom_N"/>
</dbReference>
<dbReference type="GO" id="GO:0005576">
    <property type="term" value="C:extracellular region"/>
    <property type="evidence" value="ECO:0007669"/>
    <property type="project" value="UniProtKB-SubCell"/>
</dbReference>
<name>A0AA36GBS3_9BILA</name>
<dbReference type="SMART" id="SM00306">
    <property type="entry name" value="HintN"/>
    <property type="match status" value="1"/>
</dbReference>
<evidence type="ECO:0000259" key="6">
    <source>
        <dbReference type="SMART" id="SM00306"/>
    </source>
</evidence>
<dbReference type="GO" id="GO:0048731">
    <property type="term" value="P:system development"/>
    <property type="evidence" value="ECO:0007669"/>
    <property type="project" value="UniProtKB-ARBA"/>
</dbReference>
<comment type="subcellular location">
    <subcellularLocation>
        <location evidence="1">Secreted</location>
        <location evidence="1">Extracellular space</location>
    </subcellularLocation>
</comment>
<evidence type="ECO:0000259" key="5">
    <source>
        <dbReference type="SMART" id="SM00305"/>
    </source>
</evidence>
<evidence type="ECO:0000256" key="3">
    <source>
        <dbReference type="ARBA" id="ARBA00022525"/>
    </source>
</evidence>
<keyword evidence="3" id="KW-0964">Secreted</keyword>
<dbReference type="GO" id="GO:0016540">
    <property type="term" value="P:protein autoprocessing"/>
    <property type="evidence" value="ECO:0007669"/>
    <property type="project" value="InterPro"/>
</dbReference>
<dbReference type="InterPro" id="IPR006141">
    <property type="entry name" value="Intein_N"/>
</dbReference>
<dbReference type="GO" id="GO:0007267">
    <property type="term" value="P:cell-cell signaling"/>
    <property type="evidence" value="ECO:0007669"/>
    <property type="project" value="InterPro"/>
</dbReference>
<comment type="caution">
    <text evidence="7">The sequence shown here is derived from an EMBL/GenBank/DDBJ whole genome shotgun (WGS) entry which is preliminary data.</text>
</comment>
<evidence type="ECO:0000256" key="4">
    <source>
        <dbReference type="ARBA" id="ARBA00022729"/>
    </source>
</evidence>
<proteinExistence type="predicted"/>
<dbReference type="InterPro" id="IPR036844">
    <property type="entry name" value="Hint_dom_sf"/>
</dbReference>
<dbReference type="CDD" id="cd00081">
    <property type="entry name" value="Hint"/>
    <property type="match status" value="1"/>
</dbReference>
<dbReference type="Gene3D" id="2.170.16.10">
    <property type="entry name" value="Hedgehog/Intein (Hint) domain"/>
    <property type="match status" value="1"/>
</dbReference>